<feature type="compositionally biased region" description="Basic and acidic residues" evidence="1">
    <location>
        <begin position="78"/>
        <end position="87"/>
    </location>
</feature>
<evidence type="ECO:0000313" key="2">
    <source>
        <dbReference type="EMBL" id="EBA38976.1"/>
    </source>
</evidence>
<name>A4EBL5_COLAA</name>
<sequence>MLTAHPPRNVIEGEGRKRHKRRHEDSRDDVSVTRGLAYTARAFSLCDLGQRGGDNAKAKRRDQARVHSKAHSGRNAARQHDRFVEKPVHTGIVRDAARGGEAACATVTFLPCGETVVSAVRATRPPHS</sequence>
<accession>A4EBL5</accession>
<feature type="region of interest" description="Disordered" evidence="1">
    <location>
        <begin position="1"/>
        <end position="30"/>
    </location>
</feature>
<gene>
    <name evidence="2" type="ORF">COLAER_01837</name>
</gene>
<proteinExistence type="predicted"/>
<dbReference type="EMBL" id="AAVN02000008">
    <property type="protein sequence ID" value="EBA38976.1"/>
    <property type="molecule type" value="Genomic_DNA"/>
</dbReference>
<evidence type="ECO:0000256" key="1">
    <source>
        <dbReference type="SAM" id="MobiDB-lite"/>
    </source>
</evidence>
<comment type="caution">
    <text evidence="2">The sequence shown here is derived from an EMBL/GenBank/DDBJ whole genome shotgun (WGS) entry which is preliminary data.</text>
</comment>
<organism evidence="2 3">
    <name type="scientific">Collinsella aerofaciens (strain ATCC 25986 / DSM 3979 / JCM 10188 / KCTC 3647 / NCTC 11838 / VPI 1003)</name>
    <dbReference type="NCBI Taxonomy" id="411903"/>
    <lineage>
        <taxon>Bacteria</taxon>
        <taxon>Bacillati</taxon>
        <taxon>Actinomycetota</taxon>
        <taxon>Coriobacteriia</taxon>
        <taxon>Coriobacteriales</taxon>
        <taxon>Coriobacteriaceae</taxon>
        <taxon>Collinsella</taxon>
    </lineage>
</organism>
<reference evidence="2 3" key="1">
    <citation type="submission" date="2007-01" db="EMBL/GenBank/DDBJ databases">
        <title>Draft genome sequence of Collinsella aerofaciens (ATCC 25986).</title>
        <authorList>
            <person name="Sudarsanam P."/>
            <person name="Ley R."/>
            <person name="Guruge J."/>
            <person name="Turnbaugh P.J."/>
            <person name="Mahowald M."/>
            <person name="Liep D."/>
            <person name="Gordon J."/>
        </authorList>
    </citation>
    <scope>NUCLEOTIDE SEQUENCE [LARGE SCALE GENOMIC DNA]</scope>
    <source>
        <strain evidence="3">ATCC 25986 / DSM 3979 / JCM 10188 / KCTC 3647 / NCTC 11838 / VPI 1003</strain>
    </source>
</reference>
<dbReference type="Proteomes" id="UP000002979">
    <property type="component" value="Unassembled WGS sequence"/>
</dbReference>
<evidence type="ECO:0000313" key="3">
    <source>
        <dbReference type="Proteomes" id="UP000002979"/>
    </source>
</evidence>
<feature type="compositionally biased region" description="Basic and acidic residues" evidence="1">
    <location>
        <begin position="54"/>
        <end position="65"/>
    </location>
</feature>
<dbReference type="AlphaFoldDB" id="A4EBL5"/>
<protein>
    <submittedName>
        <fullName evidence="2">Uncharacterized protein</fullName>
    </submittedName>
</protein>
<reference evidence="2 3" key="2">
    <citation type="submission" date="2007-04" db="EMBL/GenBank/DDBJ databases">
        <authorList>
            <person name="Fulton L."/>
            <person name="Clifton S."/>
            <person name="Fulton B."/>
            <person name="Xu J."/>
            <person name="Minx P."/>
            <person name="Mardis E.R."/>
            <person name="Wilson R.K."/>
        </authorList>
    </citation>
    <scope>NUCLEOTIDE SEQUENCE [LARGE SCALE GENOMIC DNA]</scope>
    <source>
        <strain evidence="3">ATCC 25986 / DSM 3979 / JCM 10188 / KCTC 3647 / NCTC 11838 / VPI 1003</strain>
    </source>
</reference>
<feature type="region of interest" description="Disordered" evidence="1">
    <location>
        <begin position="49"/>
        <end position="87"/>
    </location>
</feature>